<dbReference type="EMBL" id="JADNRY010000145">
    <property type="protein sequence ID" value="KAF9063480.1"/>
    <property type="molecule type" value="Genomic_DNA"/>
</dbReference>
<keyword evidence="2" id="KW-1185">Reference proteome</keyword>
<protein>
    <submittedName>
        <fullName evidence="1">Uncharacterized protein</fullName>
    </submittedName>
</protein>
<dbReference type="AlphaFoldDB" id="A0A9P5U1B8"/>
<gene>
    <name evidence="1" type="ORF">BDP27DRAFT_1367959</name>
</gene>
<reference evidence="1" key="1">
    <citation type="submission" date="2020-11" db="EMBL/GenBank/DDBJ databases">
        <authorList>
            <consortium name="DOE Joint Genome Institute"/>
            <person name="Ahrendt S."/>
            <person name="Riley R."/>
            <person name="Andreopoulos W."/>
            <person name="Labutti K."/>
            <person name="Pangilinan J."/>
            <person name="Ruiz-Duenas F.J."/>
            <person name="Barrasa J.M."/>
            <person name="Sanchez-Garcia M."/>
            <person name="Camarero S."/>
            <person name="Miyauchi S."/>
            <person name="Serrano A."/>
            <person name="Linde D."/>
            <person name="Babiker R."/>
            <person name="Drula E."/>
            <person name="Ayuso-Fernandez I."/>
            <person name="Pacheco R."/>
            <person name="Padilla G."/>
            <person name="Ferreira P."/>
            <person name="Barriuso J."/>
            <person name="Kellner H."/>
            <person name="Castanera R."/>
            <person name="Alfaro M."/>
            <person name="Ramirez L."/>
            <person name="Pisabarro A.G."/>
            <person name="Kuo A."/>
            <person name="Tritt A."/>
            <person name="Lipzen A."/>
            <person name="He G."/>
            <person name="Yan M."/>
            <person name="Ng V."/>
            <person name="Cullen D."/>
            <person name="Martin F."/>
            <person name="Rosso M.-N."/>
            <person name="Henrissat B."/>
            <person name="Hibbett D."/>
            <person name="Martinez A.T."/>
            <person name="Grigoriev I.V."/>
        </authorList>
    </citation>
    <scope>NUCLEOTIDE SEQUENCE</scope>
    <source>
        <strain evidence="1">AH 40177</strain>
    </source>
</reference>
<organism evidence="1 2">
    <name type="scientific">Rhodocollybia butyracea</name>
    <dbReference type="NCBI Taxonomy" id="206335"/>
    <lineage>
        <taxon>Eukaryota</taxon>
        <taxon>Fungi</taxon>
        <taxon>Dikarya</taxon>
        <taxon>Basidiomycota</taxon>
        <taxon>Agaricomycotina</taxon>
        <taxon>Agaricomycetes</taxon>
        <taxon>Agaricomycetidae</taxon>
        <taxon>Agaricales</taxon>
        <taxon>Marasmiineae</taxon>
        <taxon>Omphalotaceae</taxon>
        <taxon>Rhodocollybia</taxon>
    </lineage>
</organism>
<sequence>MNGYDSQCMLIKSKYFGQEDAQRAYKQIFMCPSWCLNTLDNPKLVILYRLSYVWMQPHRIFDKASPYFDPLGVVLEVGTHVDFEVDGDMGMSEDGDDEFGSGIVACAPGILQEIRRVTNGGIFRLFHPVSSRFFHVWYIHPDAARSSQNAFHSASATQIYTT</sequence>
<evidence type="ECO:0000313" key="1">
    <source>
        <dbReference type="EMBL" id="KAF9063480.1"/>
    </source>
</evidence>
<comment type="caution">
    <text evidence="1">The sequence shown here is derived from an EMBL/GenBank/DDBJ whole genome shotgun (WGS) entry which is preliminary data.</text>
</comment>
<dbReference type="Proteomes" id="UP000772434">
    <property type="component" value="Unassembled WGS sequence"/>
</dbReference>
<evidence type="ECO:0000313" key="2">
    <source>
        <dbReference type="Proteomes" id="UP000772434"/>
    </source>
</evidence>
<name>A0A9P5U1B8_9AGAR</name>
<accession>A0A9P5U1B8</accession>
<proteinExistence type="predicted"/>